<dbReference type="OrthoDB" id="372487at2759"/>
<feature type="region of interest" description="Disordered" evidence="17">
    <location>
        <begin position="547"/>
        <end position="694"/>
    </location>
</feature>
<evidence type="ECO:0000256" key="7">
    <source>
        <dbReference type="ARBA" id="ARBA00022722"/>
    </source>
</evidence>
<evidence type="ECO:0000256" key="17">
    <source>
        <dbReference type="SAM" id="MobiDB-lite"/>
    </source>
</evidence>
<evidence type="ECO:0000256" key="13">
    <source>
        <dbReference type="ARBA" id="ARBA00023242"/>
    </source>
</evidence>
<evidence type="ECO:0000256" key="14">
    <source>
        <dbReference type="ARBA" id="ARBA00046137"/>
    </source>
</evidence>
<keyword evidence="12" id="KW-0804">Transcription</keyword>
<dbReference type="AlphaFoldDB" id="A0A9Q5HRD4"/>
<evidence type="ECO:0000256" key="1">
    <source>
        <dbReference type="ARBA" id="ARBA00004123"/>
    </source>
</evidence>
<evidence type="ECO:0000256" key="15">
    <source>
        <dbReference type="ARBA" id="ARBA00046943"/>
    </source>
</evidence>
<evidence type="ECO:0000256" key="6">
    <source>
        <dbReference type="ARBA" id="ARBA00022664"/>
    </source>
</evidence>
<comment type="similarity">
    <text evidence="2">Belongs to the 5'-3' exonuclease family. XRN2/RAT1 subfamily.</text>
</comment>
<dbReference type="PIRSF" id="PIRSF037239">
    <property type="entry name" value="Exonuclease_Xrn2"/>
    <property type="match status" value="1"/>
</dbReference>
<dbReference type="Pfam" id="PF00098">
    <property type="entry name" value="zf-CCHC"/>
    <property type="match status" value="1"/>
</dbReference>
<feature type="region of interest" description="Disordered" evidence="17">
    <location>
        <begin position="1055"/>
        <end position="1119"/>
    </location>
</feature>
<keyword evidence="20" id="KW-1185">Reference proteome</keyword>
<organism evidence="19 20">
    <name type="scientific">Sanghuangporus baumii</name>
    <name type="common">Phellinus baumii</name>
    <dbReference type="NCBI Taxonomy" id="108892"/>
    <lineage>
        <taxon>Eukaryota</taxon>
        <taxon>Fungi</taxon>
        <taxon>Dikarya</taxon>
        <taxon>Basidiomycota</taxon>
        <taxon>Agaricomycotina</taxon>
        <taxon>Agaricomycetes</taxon>
        <taxon>Hymenochaetales</taxon>
        <taxon>Hymenochaetaceae</taxon>
        <taxon>Sanghuangporus</taxon>
    </lineage>
</organism>
<accession>A0A9Q5HRD4</accession>
<keyword evidence="16" id="KW-0862">Zinc</keyword>
<dbReference type="GO" id="GO:0008270">
    <property type="term" value="F:zinc ion binding"/>
    <property type="evidence" value="ECO:0007669"/>
    <property type="project" value="UniProtKB-KW"/>
</dbReference>
<evidence type="ECO:0000256" key="16">
    <source>
        <dbReference type="PROSITE-ProRule" id="PRU00047"/>
    </source>
</evidence>
<protein>
    <recommendedName>
        <fullName evidence="3">5'-3' exoribonuclease 2</fullName>
    </recommendedName>
</protein>
<evidence type="ECO:0000256" key="11">
    <source>
        <dbReference type="ARBA" id="ARBA00023054"/>
    </source>
</evidence>
<feature type="region of interest" description="Disordered" evidence="17">
    <location>
        <begin position="998"/>
        <end position="1026"/>
    </location>
</feature>
<dbReference type="PANTHER" id="PTHR12341:SF41">
    <property type="entry name" value="5'-3' EXORIBONUCLEASE 2"/>
    <property type="match status" value="1"/>
</dbReference>
<evidence type="ECO:0000256" key="4">
    <source>
        <dbReference type="ARBA" id="ARBA00022472"/>
    </source>
</evidence>
<dbReference type="GO" id="GO:0003723">
    <property type="term" value="F:RNA binding"/>
    <property type="evidence" value="ECO:0007669"/>
    <property type="project" value="TreeGrafter"/>
</dbReference>
<dbReference type="PROSITE" id="PS50158">
    <property type="entry name" value="ZF_CCHC"/>
    <property type="match status" value="1"/>
</dbReference>
<dbReference type="GO" id="GO:0006397">
    <property type="term" value="P:mRNA processing"/>
    <property type="evidence" value="ECO:0007669"/>
    <property type="project" value="UniProtKB-KW"/>
</dbReference>
<dbReference type="GO" id="GO:0006353">
    <property type="term" value="P:DNA-templated transcription termination"/>
    <property type="evidence" value="ECO:0007669"/>
    <property type="project" value="UniProtKB-KW"/>
</dbReference>
<sequence length="1241" mass="137691">MGVPALFRWLSKKYPKIVLPVVEEEDTEIPVRDGNEVIPVDISKPNPNGVEFDNLYLDMNGIVHPCTHPEGKPAPSTEEEMMIEIFKYTERIVNMIRPRKLLMIAIDGVAPRAKMNQQRSRRFRAAQEAKEKEDARKESLVIWESMGQNVTEEMRNEKAWDSNAITPGTPFMDLLAQSLRYWIVQKMNTDPGWKDLEVIISDASVPGEGEHKIMDFIRRQRSNSGHVPNSSHVIYGLDADLIMLSLATHEPHFRVLREDVFFQDTSPKCYVCNQAGHRAAECTGKAKVKADEHDTKNPALVAKKPFIFLDVSILREYLEIELHVPTPFPFDLERAIDDWVLLIFFVGNDFLPHLPSLEIREGAIDKLLRIWKTELPRMGGYLTNHGELEFARAEIILEGLARLEDEIFSPEQRQDQNAKRRKIEAEQRKAMESAKPSASLQLAAAPATPTFHGLPPRPNFDSFEDSANQLGLGSPSSGTPDVKAAAMAAISGTASDWVNNRREIRMANLSAAEMLKAEMMSAIPANPAARKKHMAQMKAASMQADVIRKEEASTPVESPPAQSGTLVATEREATDEPPTQLKAASVQIDVDEKMESPAPLDFPPPQPESLIERGNDTTIDESPAESQPPEANQLEEPMASSEGDAVDGQSSPRGVKRKADELDDAEGEDDEVIDLGPDDEEEEEESLDAASKPTLERVVQPDGTVQQEDVVKQVLFEPGYKERYYRHKFGVEYSDTQFRRSITRAGKRTSYRFEIDAHLLLQTPSWTWYYPYHFAPFAQDFEEVSKMQVVFDKGQPFKPFEQLMGVFPPASRKHIPEVFQSLMTDEESPIIDFYPESFEIDMNGKKLAWQGVALLPFINEKRLLEAMKIRYPGLSEDEVRRNGWGANVIYVAEDHPLYPLLESLYAKRKSDKPVPIDPKVGRGLNGSLLPDPNCVPGSTFESPLTSVGLPDISGDRSLAAIYLFPKQLTPHRSVLLPGVNHPKRVLTQEDSYSVLQNNRRGQPREAGFNAINSGREGGHGLPRSSYGNGPSHYGGYGGAGRGNYSGGYGVYGNGSGQYERAGPPSRGRGDYGRPNYGGAPPRSSYQVTPMGEYNRPSNYQGGSSNGYSRPPPPPPSSYGSSQYGRIIIATLGMEEALAVGVTVVMEVMPEEALPMDLEAREVAHLVVTVKIGVVRLADTVVTAVEEEGAVEAITTAISQVMVATDVAELLHLLLLLSLLTADEAAAMADTKNIHICLLHRR</sequence>
<keyword evidence="5" id="KW-0698">rRNA processing</keyword>
<evidence type="ECO:0000256" key="10">
    <source>
        <dbReference type="ARBA" id="ARBA00023015"/>
    </source>
</evidence>
<dbReference type="PANTHER" id="PTHR12341">
    <property type="entry name" value="5'-&gt;3' EXORIBONUCLEASE"/>
    <property type="match status" value="1"/>
</dbReference>
<evidence type="ECO:0000313" key="19">
    <source>
        <dbReference type="EMBL" id="OCB84593.1"/>
    </source>
</evidence>
<dbReference type="Proteomes" id="UP000757232">
    <property type="component" value="Unassembled WGS sequence"/>
</dbReference>
<comment type="function">
    <text evidence="14">Possesses 5'-&gt;3' exoribonuclease activity. Required for the processing of nuclear mRNA and rRNA precursors. May promote the termination of transcription by RNA polymerase II. Essential for vegetative cell growth and chromosome segregation.</text>
</comment>
<evidence type="ECO:0000256" key="5">
    <source>
        <dbReference type="ARBA" id="ARBA00022552"/>
    </source>
</evidence>
<feature type="domain" description="CCHC-type" evidence="18">
    <location>
        <begin position="268"/>
        <end position="282"/>
    </location>
</feature>
<feature type="compositionally biased region" description="Low complexity" evidence="17">
    <location>
        <begin position="1097"/>
        <end position="1108"/>
    </location>
</feature>
<dbReference type="Pfam" id="PF03159">
    <property type="entry name" value="XRN_N"/>
    <property type="match status" value="1"/>
</dbReference>
<keyword evidence="6" id="KW-0507">mRNA processing</keyword>
<evidence type="ECO:0000256" key="12">
    <source>
        <dbReference type="ARBA" id="ARBA00023163"/>
    </source>
</evidence>
<dbReference type="GO" id="GO:0005634">
    <property type="term" value="C:nucleus"/>
    <property type="evidence" value="ECO:0007669"/>
    <property type="project" value="UniProtKB-SubCell"/>
</dbReference>
<comment type="caution">
    <text evidence="19">The sequence shown here is derived from an EMBL/GenBank/DDBJ whole genome shotgun (WGS) entry which is preliminary data.</text>
</comment>
<feature type="compositionally biased region" description="Low complexity" evidence="17">
    <location>
        <begin position="433"/>
        <end position="450"/>
    </location>
</feature>
<dbReference type="InterPro" id="IPR027073">
    <property type="entry name" value="5_3_exoribonuclease"/>
</dbReference>
<reference evidence="19" key="1">
    <citation type="submission" date="2016-06" db="EMBL/GenBank/DDBJ databases">
        <title>Draft Genome sequence of the fungus Inonotus baumii.</title>
        <authorList>
            <person name="Zhu H."/>
            <person name="Lin W."/>
        </authorList>
    </citation>
    <scope>NUCLEOTIDE SEQUENCE</scope>
    <source>
        <strain evidence="19">821</strain>
    </source>
</reference>
<dbReference type="SMART" id="SM00343">
    <property type="entry name" value="ZnF_C2HC"/>
    <property type="match status" value="1"/>
</dbReference>
<dbReference type="Gene3D" id="3.40.50.12390">
    <property type="match status" value="2"/>
</dbReference>
<keyword evidence="8" id="KW-0378">Hydrolase</keyword>
<evidence type="ECO:0000256" key="8">
    <source>
        <dbReference type="ARBA" id="ARBA00022801"/>
    </source>
</evidence>
<dbReference type="FunFam" id="3.40.50.12390:FF:000005">
    <property type="entry name" value="5'-3' exoribonuclease 2"/>
    <property type="match status" value="1"/>
</dbReference>
<name>A0A9Q5HRD4_SANBA</name>
<comment type="subcellular location">
    <subcellularLocation>
        <location evidence="1">Nucleus</location>
    </subcellularLocation>
</comment>
<evidence type="ECO:0000256" key="9">
    <source>
        <dbReference type="ARBA" id="ARBA00022839"/>
    </source>
</evidence>
<dbReference type="InterPro" id="IPR001878">
    <property type="entry name" value="Znf_CCHC"/>
</dbReference>
<dbReference type="CDD" id="cd18673">
    <property type="entry name" value="PIN_XRN1-2-like"/>
    <property type="match status" value="1"/>
</dbReference>
<gene>
    <name evidence="19" type="ORF">A7U60_g8580</name>
</gene>
<feature type="compositionally biased region" description="Basic and acidic residues" evidence="17">
    <location>
        <begin position="412"/>
        <end position="432"/>
    </location>
</feature>
<evidence type="ECO:0000259" key="18">
    <source>
        <dbReference type="PROSITE" id="PS50158"/>
    </source>
</evidence>
<dbReference type="FunFam" id="3.40.50.12390:FF:000003">
    <property type="entry name" value="5'-3' exoribonuclease"/>
    <property type="match status" value="1"/>
</dbReference>
<evidence type="ECO:0000256" key="2">
    <source>
        <dbReference type="ARBA" id="ARBA00006994"/>
    </source>
</evidence>
<dbReference type="GO" id="GO:0000956">
    <property type="term" value="P:nuclear-transcribed mRNA catabolic process"/>
    <property type="evidence" value="ECO:0007669"/>
    <property type="project" value="TreeGrafter"/>
</dbReference>
<dbReference type="GO" id="GO:0004534">
    <property type="term" value="F:5'-3' RNA exonuclease activity"/>
    <property type="evidence" value="ECO:0007669"/>
    <property type="project" value="InterPro"/>
</dbReference>
<keyword evidence="16" id="KW-0479">Metal-binding</keyword>
<keyword evidence="11" id="KW-0175">Coiled coil</keyword>
<evidence type="ECO:0000256" key="3">
    <source>
        <dbReference type="ARBA" id="ARBA00013845"/>
    </source>
</evidence>
<dbReference type="InterPro" id="IPR004859">
    <property type="entry name" value="Xrn1_N"/>
</dbReference>
<dbReference type="Gene3D" id="1.25.40.1050">
    <property type="match status" value="1"/>
</dbReference>
<dbReference type="GO" id="GO:0006364">
    <property type="term" value="P:rRNA processing"/>
    <property type="evidence" value="ECO:0007669"/>
    <property type="project" value="UniProtKB-KW"/>
</dbReference>
<feature type="compositionally biased region" description="Polar residues" evidence="17">
    <location>
        <begin position="465"/>
        <end position="479"/>
    </location>
</feature>
<keyword evidence="4" id="KW-0806">Transcription termination</keyword>
<dbReference type="InterPro" id="IPR041412">
    <property type="entry name" value="Xrn1_helical"/>
</dbReference>
<keyword evidence="16" id="KW-0863">Zinc-finger</keyword>
<keyword evidence="10" id="KW-0805">Transcription regulation</keyword>
<keyword evidence="13" id="KW-0539">Nucleus</keyword>
<dbReference type="InterPro" id="IPR017151">
    <property type="entry name" value="Xrn2/3/4"/>
</dbReference>
<feature type="region of interest" description="Disordered" evidence="17">
    <location>
        <begin position="411"/>
        <end position="479"/>
    </location>
</feature>
<proteinExistence type="inferred from homology"/>
<keyword evidence="7" id="KW-0540">Nuclease</keyword>
<evidence type="ECO:0000313" key="20">
    <source>
        <dbReference type="Proteomes" id="UP000757232"/>
    </source>
</evidence>
<dbReference type="FunFam" id="1.25.40.1050:FF:000002">
    <property type="entry name" value="5'-3' exoribonuclease"/>
    <property type="match status" value="1"/>
</dbReference>
<dbReference type="EMBL" id="LNZH02000215">
    <property type="protein sequence ID" value="OCB84593.1"/>
    <property type="molecule type" value="Genomic_DNA"/>
</dbReference>
<dbReference type="Pfam" id="PF17846">
    <property type="entry name" value="XRN_M"/>
    <property type="match status" value="2"/>
</dbReference>
<keyword evidence="9" id="KW-0269">Exonuclease</keyword>
<comment type="subunit">
    <text evidence="15">Interacts with RAI1; the interaction is direct, stabilizes RAT1 protein structure and may stimulate its exoribonuclease activity. The interaction also stimulates RAI1 pyrophosphohydrolase activity, probably by recruiting it to mRNA substrates.</text>
</comment>
<feature type="compositionally biased region" description="Acidic residues" evidence="17">
    <location>
        <begin position="661"/>
        <end position="687"/>
    </location>
</feature>